<evidence type="ECO:0000256" key="1">
    <source>
        <dbReference type="SAM" id="MobiDB-lite"/>
    </source>
</evidence>
<feature type="region of interest" description="Disordered" evidence="1">
    <location>
        <begin position="83"/>
        <end position="102"/>
    </location>
</feature>
<evidence type="ECO:0000313" key="3">
    <source>
        <dbReference type="Proteomes" id="UP000596661"/>
    </source>
</evidence>
<reference evidence="2" key="1">
    <citation type="submission" date="2018-11" db="EMBL/GenBank/DDBJ databases">
        <authorList>
            <person name="Grassa J C."/>
        </authorList>
    </citation>
    <scope>NUCLEOTIDE SEQUENCE [LARGE SCALE GENOMIC DNA]</scope>
</reference>
<dbReference type="Proteomes" id="UP000596661">
    <property type="component" value="Chromosome 3"/>
</dbReference>
<dbReference type="AlphaFoldDB" id="A0A803P569"/>
<keyword evidence="3" id="KW-1185">Reference proteome</keyword>
<protein>
    <submittedName>
        <fullName evidence="2">Uncharacterized protein</fullName>
    </submittedName>
</protein>
<reference evidence="2" key="2">
    <citation type="submission" date="2021-03" db="UniProtKB">
        <authorList>
            <consortium name="EnsemblPlants"/>
        </authorList>
    </citation>
    <scope>IDENTIFICATION</scope>
</reference>
<name>A0A803P569_CANSA</name>
<dbReference type="EnsemblPlants" id="evm.model.03.1412">
    <property type="protein sequence ID" value="cds.evm.model.03.1412"/>
    <property type="gene ID" value="evm.TU.03.1412"/>
</dbReference>
<accession>A0A803P569</accession>
<dbReference type="Gramene" id="evm.model.03.1412">
    <property type="protein sequence ID" value="cds.evm.model.03.1412"/>
    <property type="gene ID" value="evm.TU.03.1412"/>
</dbReference>
<organism evidence="2 3">
    <name type="scientific">Cannabis sativa</name>
    <name type="common">Hemp</name>
    <name type="synonym">Marijuana</name>
    <dbReference type="NCBI Taxonomy" id="3483"/>
    <lineage>
        <taxon>Eukaryota</taxon>
        <taxon>Viridiplantae</taxon>
        <taxon>Streptophyta</taxon>
        <taxon>Embryophyta</taxon>
        <taxon>Tracheophyta</taxon>
        <taxon>Spermatophyta</taxon>
        <taxon>Magnoliopsida</taxon>
        <taxon>eudicotyledons</taxon>
        <taxon>Gunneridae</taxon>
        <taxon>Pentapetalae</taxon>
        <taxon>rosids</taxon>
        <taxon>fabids</taxon>
        <taxon>Rosales</taxon>
        <taxon>Cannabaceae</taxon>
        <taxon>Cannabis</taxon>
    </lineage>
</organism>
<feature type="compositionally biased region" description="Polar residues" evidence="1">
    <location>
        <begin position="85"/>
        <end position="96"/>
    </location>
</feature>
<sequence>MTDEELREFVRSMIRSVELRTDAMFERHNLSSVAVLDSSAQAPPISPEIRSNIEVPVEPLRITKPSEKALNLVGGDISIEFDPYRSQSTPTRSMSTMVDRRAPKSEKTLLASLGVVDLRSATTNGKNGARGTPKTEKIGVDSSNIVDPRFAAMNGRMILAPMTSVIFVVRDSNWIWHESGRTHCSQRQNSYNGHDRRIWEQRKLAFTGAISDVDGRHDAIREYWSAGINAEEDEASSGGHWGSPLDNYVSESKQSSISLPLSTFSMLN</sequence>
<evidence type="ECO:0000313" key="2">
    <source>
        <dbReference type="EnsemblPlants" id="cds.evm.model.03.1412"/>
    </source>
</evidence>
<dbReference type="EMBL" id="UZAU01000301">
    <property type="status" value="NOT_ANNOTATED_CDS"/>
    <property type="molecule type" value="Genomic_DNA"/>
</dbReference>
<proteinExistence type="predicted"/>